<proteinExistence type="predicted"/>
<dbReference type="RefSeq" id="WP_162121762.1">
    <property type="nucleotide sequence ID" value="NZ_CP048108.1"/>
</dbReference>
<dbReference type="AlphaFoldDB" id="A0A6P1UTH7"/>
<dbReference type="Proteomes" id="UP000464389">
    <property type="component" value="Chromosome"/>
</dbReference>
<accession>A0A6P1UTH7</accession>
<gene>
    <name evidence="1" type="ORF">GW952_11925</name>
</gene>
<dbReference type="EMBL" id="CP048108">
    <property type="protein sequence ID" value="QHS46251.1"/>
    <property type="molecule type" value="Genomic_DNA"/>
</dbReference>
<protein>
    <submittedName>
        <fullName evidence="1">Uncharacterized protein</fullName>
    </submittedName>
</protein>
<evidence type="ECO:0000313" key="1">
    <source>
        <dbReference type="EMBL" id="QHS46251.1"/>
    </source>
</evidence>
<reference evidence="1 2" key="1">
    <citation type="submission" date="2020-01" db="EMBL/GenBank/DDBJ databases">
        <title>Bactrocera dorsalis gut bacteria genome.</title>
        <authorList>
            <person name="Zhang H."/>
            <person name="Cai Z."/>
        </authorList>
    </citation>
    <scope>NUCLEOTIDE SEQUENCE [LARGE SCALE GENOMIC DNA]</scope>
    <source>
        <strain evidence="1 2">BD177</strain>
    </source>
</reference>
<sequence length="76" mass="8539">MTLSKKLGWGKFDLIRPSDEFSPSGGLFELVELHSVNLEPPELITVGSNILWRLPEALEVLKSTPSSDLREYLQRG</sequence>
<evidence type="ECO:0000313" key="2">
    <source>
        <dbReference type="Proteomes" id="UP000464389"/>
    </source>
</evidence>
<name>A0A6P1UTH7_9ENTR</name>
<organism evidence="1 2">
    <name type="scientific">Klebsiella michiganensis</name>
    <dbReference type="NCBI Taxonomy" id="1134687"/>
    <lineage>
        <taxon>Bacteria</taxon>
        <taxon>Pseudomonadati</taxon>
        <taxon>Pseudomonadota</taxon>
        <taxon>Gammaproteobacteria</taxon>
        <taxon>Enterobacterales</taxon>
        <taxon>Enterobacteriaceae</taxon>
        <taxon>Klebsiella/Raoultella group</taxon>
        <taxon>Klebsiella</taxon>
    </lineage>
</organism>